<evidence type="ECO:0000313" key="1">
    <source>
        <dbReference type="EMBL" id="MBB6125607.1"/>
    </source>
</evidence>
<dbReference type="EMBL" id="JACIJP010000009">
    <property type="protein sequence ID" value="MBB6125607.1"/>
    <property type="molecule type" value="Genomic_DNA"/>
</dbReference>
<comment type="caution">
    <text evidence="1">The sequence shown here is derived from an EMBL/GenBank/DDBJ whole genome shotgun (WGS) entry which is preliminary data.</text>
</comment>
<dbReference type="Pfam" id="PF03860">
    <property type="entry name" value="Csp"/>
    <property type="match status" value="1"/>
</dbReference>
<evidence type="ECO:0000313" key="2">
    <source>
        <dbReference type="Proteomes" id="UP000552700"/>
    </source>
</evidence>
<proteinExistence type="predicted"/>
<keyword evidence="2" id="KW-1185">Reference proteome</keyword>
<dbReference type="PANTHER" id="PTHR37310">
    <property type="entry name" value="CYTOPLASMIC PROTEIN-RELATED"/>
    <property type="match status" value="1"/>
</dbReference>
<dbReference type="InterPro" id="IPR005560">
    <property type="entry name" value="Csp_YhjQ"/>
</dbReference>
<dbReference type="PANTHER" id="PTHR37310:SF1">
    <property type="entry name" value="CYTOPLASMIC PROTEIN"/>
    <property type="match status" value="1"/>
</dbReference>
<protein>
    <recommendedName>
        <fullName evidence="3">Ferredoxin</fullName>
    </recommendedName>
</protein>
<sequence>MAAHRQCVETATYAIGQDRSAESAKRIAILLDCAELCQVTANSMLRKSSQHALLCEACARLCENCAEACLSKDSDAVMRNCATICRDCARACRDMASMRM</sequence>
<accession>A0A841J471</accession>
<name>A0A841J471_9SPHN</name>
<dbReference type="AlphaFoldDB" id="A0A841J471"/>
<reference evidence="1 2" key="1">
    <citation type="submission" date="2020-08" db="EMBL/GenBank/DDBJ databases">
        <title>Genomic Encyclopedia of Type Strains, Phase IV (KMG-IV): sequencing the most valuable type-strain genomes for metagenomic binning, comparative biology and taxonomic classification.</title>
        <authorList>
            <person name="Goeker M."/>
        </authorList>
    </citation>
    <scope>NUCLEOTIDE SEQUENCE [LARGE SCALE GENOMIC DNA]</scope>
    <source>
        <strain evidence="1 2">DSM 102255</strain>
    </source>
</reference>
<dbReference type="Gene3D" id="1.20.1270.360">
    <property type="match status" value="1"/>
</dbReference>
<dbReference type="Proteomes" id="UP000552700">
    <property type="component" value="Unassembled WGS sequence"/>
</dbReference>
<evidence type="ECO:0008006" key="3">
    <source>
        <dbReference type="Google" id="ProtNLM"/>
    </source>
</evidence>
<organism evidence="1 2">
    <name type="scientific">Sphingobium subterraneum</name>
    <dbReference type="NCBI Taxonomy" id="627688"/>
    <lineage>
        <taxon>Bacteria</taxon>
        <taxon>Pseudomonadati</taxon>
        <taxon>Pseudomonadota</taxon>
        <taxon>Alphaproteobacteria</taxon>
        <taxon>Sphingomonadales</taxon>
        <taxon>Sphingomonadaceae</taxon>
        <taxon>Sphingobium</taxon>
    </lineage>
</organism>
<gene>
    <name evidence="1" type="ORF">FHS92_003371</name>
</gene>